<evidence type="ECO:0000313" key="1">
    <source>
        <dbReference type="EMBL" id="KAG0266004.1"/>
    </source>
</evidence>
<dbReference type="EMBL" id="JAAAJA010000024">
    <property type="protein sequence ID" value="KAG0266004.1"/>
    <property type="molecule type" value="Genomic_DNA"/>
</dbReference>
<proteinExistence type="predicted"/>
<comment type="caution">
    <text evidence="1">The sequence shown here is derived from an EMBL/GenBank/DDBJ whole genome shotgun (WGS) entry which is preliminary data.</text>
</comment>
<gene>
    <name evidence="1" type="ORF">BG011_003654</name>
</gene>
<reference evidence="1" key="1">
    <citation type="journal article" date="2020" name="Fungal Divers.">
        <title>Resolving the Mortierellaceae phylogeny through synthesis of multi-gene phylogenetics and phylogenomics.</title>
        <authorList>
            <person name="Vandepol N."/>
            <person name="Liber J."/>
            <person name="Desiro A."/>
            <person name="Na H."/>
            <person name="Kennedy M."/>
            <person name="Barry K."/>
            <person name="Grigoriev I.V."/>
            <person name="Miller A.N."/>
            <person name="O'Donnell K."/>
            <person name="Stajich J.E."/>
            <person name="Bonito G."/>
        </authorList>
    </citation>
    <scope>NUCLEOTIDE SEQUENCE</scope>
    <source>
        <strain evidence="1">KOD948</strain>
    </source>
</reference>
<sequence length="79" mass="8815">MKEFMEVHVKHINGNMFPMFVQLRLHPVLSDNNTDDALETVSEGKTLKCVETLGGYCPTNRTNVSMVIADSTTKPNSCK</sequence>
<dbReference type="OrthoDB" id="2426605at2759"/>
<dbReference type="Proteomes" id="UP000726737">
    <property type="component" value="Unassembled WGS sequence"/>
</dbReference>
<accession>A0A9P6QD62</accession>
<name>A0A9P6QD62_9FUNG</name>
<keyword evidence="2" id="KW-1185">Reference proteome</keyword>
<dbReference type="AlphaFoldDB" id="A0A9P6QD62"/>
<evidence type="ECO:0000313" key="2">
    <source>
        <dbReference type="Proteomes" id="UP000726737"/>
    </source>
</evidence>
<organism evidence="1 2">
    <name type="scientific">Mortierella polycephala</name>
    <dbReference type="NCBI Taxonomy" id="41804"/>
    <lineage>
        <taxon>Eukaryota</taxon>
        <taxon>Fungi</taxon>
        <taxon>Fungi incertae sedis</taxon>
        <taxon>Mucoromycota</taxon>
        <taxon>Mortierellomycotina</taxon>
        <taxon>Mortierellomycetes</taxon>
        <taxon>Mortierellales</taxon>
        <taxon>Mortierellaceae</taxon>
        <taxon>Mortierella</taxon>
    </lineage>
</organism>
<protein>
    <submittedName>
        <fullName evidence="1">Uncharacterized protein</fullName>
    </submittedName>
</protein>